<feature type="non-terminal residue" evidence="1">
    <location>
        <position position="126"/>
    </location>
</feature>
<gene>
    <name evidence="1" type="ORF">S06H3_47571</name>
</gene>
<dbReference type="AlphaFoldDB" id="X1MV29"/>
<comment type="caution">
    <text evidence="1">The sequence shown here is derived from an EMBL/GenBank/DDBJ whole genome shotgun (WGS) entry which is preliminary data.</text>
</comment>
<proteinExistence type="predicted"/>
<accession>X1MV29</accession>
<name>X1MV29_9ZZZZ</name>
<protein>
    <submittedName>
        <fullName evidence="1">Uncharacterized protein</fullName>
    </submittedName>
</protein>
<sequence>MSEKLTFRIRGVVPLLMHNGELADPSYWYNQAIKEITSKRAKTEADREELARLEWMGSLYLLEDEPCIPGYVLEGALIGRGGAARKQKMGRQAAAGLYVVDDFPLEYDGPRDPKELWKVEKFRFRR</sequence>
<reference evidence="1" key="1">
    <citation type="journal article" date="2014" name="Front. Microbiol.">
        <title>High frequency of phylogenetically diverse reductive dehalogenase-homologous genes in deep subseafloor sedimentary metagenomes.</title>
        <authorList>
            <person name="Kawai M."/>
            <person name="Futagami T."/>
            <person name="Toyoda A."/>
            <person name="Takaki Y."/>
            <person name="Nishi S."/>
            <person name="Hori S."/>
            <person name="Arai W."/>
            <person name="Tsubouchi T."/>
            <person name="Morono Y."/>
            <person name="Uchiyama I."/>
            <person name="Ito T."/>
            <person name="Fujiyama A."/>
            <person name="Inagaki F."/>
            <person name="Takami H."/>
        </authorList>
    </citation>
    <scope>NUCLEOTIDE SEQUENCE</scope>
    <source>
        <strain evidence="1">Expedition CK06-06</strain>
    </source>
</reference>
<dbReference type="EMBL" id="BARV01029890">
    <property type="protein sequence ID" value="GAI35123.1"/>
    <property type="molecule type" value="Genomic_DNA"/>
</dbReference>
<organism evidence="1">
    <name type="scientific">marine sediment metagenome</name>
    <dbReference type="NCBI Taxonomy" id="412755"/>
    <lineage>
        <taxon>unclassified sequences</taxon>
        <taxon>metagenomes</taxon>
        <taxon>ecological metagenomes</taxon>
    </lineage>
</organism>
<evidence type="ECO:0000313" key="1">
    <source>
        <dbReference type="EMBL" id="GAI35123.1"/>
    </source>
</evidence>